<evidence type="ECO:0000313" key="3">
    <source>
        <dbReference type="Proteomes" id="UP001304970"/>
    </source>
</evidence>
<accession>A0AA96V453</accession>
<dbReference type="EMBL" id="CP131061">
    <property type="protein sequence ID" value="WNY26247.1"/>
    <property type="molecule type" value="Genomic_DNA"/>
</dbReference>
<feature type="transmembrane region" description="Helical" evidence="1">
    <location>
        <begin position="15"/>
        <end position="37"/>
    </location>
</feature>
<name>A0AA96V453_9EURY</name>
<dbReference type="Proteomes" id="UP001304970">
    <property type="component" value="Chromosome"/>
</dbReference>
<gene>
    <name evidence="2" type="ORF">MsAm2_00070</name>
</gene>
<organism evidence="2 3">
    <name type="scientific">Methanolapillus ohkumae</name>
    <dbReference type="NCBI Taxonomy" id="3028298"/>
    <lineage>
        <taxon>Archaea</taxon>
        <taxon>Methanobacteriati</taxon>
        <taxon>Methanobacteriota</taxon>
        <taxon>Stenosarchaea group</taxon>
        <taxon>Methanomicrobia</taxon>
        <taxon>Methanosarcinales</taxon>
        <taxon>Methanosarcinaceae</taxon>
        <taxon>Methanolapillus</taxon>
    </lineage>
</organism>
<protein>
    <submittedName>
        <fullName evidence="2">Uncharacterized protein</fullName>
    </submittedName>
</protein>
<keyword evidence="3" id="KW-1185">Reference proteome</keyword>
<proteinExistence type="predicted"/>
<evidence type="ECO:0000256" key="1">
    <source>
        <dbReference type="SAM" id="Phobius"/>
    </source>
</evidence>
<sequence length="129" mass="15508">MNKRMNEIIPSGFNLYLFIFLCFYYLCFLLFVFLLFFRIFAPPRVMATNFRFFQQKRWAVLFIFCYFVVCYFVVCVLVFAICCFCDLLFFTASARVTVTFFFNFFQQKSTQAFKNIGKFAVSAFIFLKL</sequence>
<feature type="transmembrane region" description="Helical" evidence="1">
    <location>
        <begin position="58"/>
        <end position="81"/>
    </location>
</feature>
<keyword evidence="1" id="KW-0472">Membrane</keyword>
<evidence type="ECO:0000313" key="2">
    <source>
        <dbReference type="EMBL" id="WNY26247.1"/>
    </source>
</evidence>
<reference evidence="2 3" key="1">
    <citation type="submission" date="2023-07" db="EMBL/GenBank/DDBJ databases">
        <title>Closed genome sequence of Methanosarcinaceae archaeon Am2.</title>
        <authorList>
            <person name="Poehlein A."/>
            <person name="Protasov E."/>
            <person name="Platt K."/>
            <person name="Reeh H."/>
            <person name="Daniel R."/>
            <person name="Brune A."/>
        </authorList>
    </citation>
    <scope>NUCLEOTIDE SEQUENCE [LARGE SCALE GENOMIC DNA]</scope>
    <source>
        <strain evidence="2 3">Am2</strain>
    </source>
</reference>
<dbReference type="AlphaFoldDB" id="A0AA96V453"/>
<keyword evidence="1" id="KW-0812">Transmembrane</keyword>
<keyword evidence="1" id="KW-1133">Transmembrane helix</keyword>